<dbReference type="OrthoDB" id="2014278at2759"/>
<dbReference type="AlphaFoldDB" id="A0A9D3UK94"/>
<proteinExistence type="predicted"/>
<organism evidence="2 3">
    <name type="scientific">Gossypium stocksii</name>
    <dbReference type="NCBI Taxonomy" id="47602"/>
    <lineage>
        <taxon>Eukaryota</taxon>
        <taxon>Viridiplantae</taxon>
        <taxon>Streptophyta</taxon>
        <taxon>Embryophyta</taxon>
        <taxon>Tracheophyta</taxon>
        <taxon>Spermatophyta</taxon>
        <taxon>Magnoliopsida</taxon>
        <taxon>eudicotyledons</taxon>
        <taxon>Gunneridae</taxon>
        <taxon>Pentapetalae</taxon>
        <taxon>rosids</taxon>
        <taxon>malvids</taxon>
        <taxon>Malvales</taxon>
        <taxon>Malvaceae</taxon>
        <taxon>Malvoideae</taxon>
        <taxon>Gossypium</taxon>
    </lineage>
</organism>
<evidence type="ECO:0000256" key="1">
    <source>
        <dbReference type="SAM" id="Phobius"/>
    </source>
</evidence>
<dbReference type="Pfam" id="PF05056">
    <property type="entry name" value="DUF674"/>
    <property type="match status" value="1"/>
</dbReference>
<dbReference type="InterPro" id="IPR007750">
    <property type="entry name" value="DUF674"/>
</dbReference>
<sequence>MYVLRFRQGIFVCCRQNVCIAQILNASVKVCNMDSSESSLTTVPAGNNIPVISYGLIQSMATSTTVTLKLLIDTKGQRVLYAEAGKDFVDFLFNILLLPVGTVIRLLEKEGMVGCLANLYESVENLGDTYFQPTTNKDTLLKPNYSSSLATNVPCLLPNIQSKTTQSIYRCSNNYNYGSQCGMYYANDPTSKCPSCKNPMNSPASFVNPPNKVSTSSSDANEGGYVKGVVTYTIMDDLTVTPMSTISSITMLNNFNVQQVDALEEKVVDVSINEVRSIIPISLYVALHIGFMALVWIFVSGCGVTEGVATVQERAYQCIPYPEGWEEAL</sequence>
<evidence type="ECO:0000313" key="3">
    <source>
        <dbReference type="Proteomes" id="UP000828251"/>
    </source>
</evidence>
<dbReference type="Proteomes" id="UP000828251">
    <property type="component" value="Unassembled WGS sequence"/>
</dbReference>
<dbReference type="PANTHER" id="PTHR33103:SF110">
    <property type="entry name" value="DUF674 FAMILY PROTEIN"/>
    <property type="match status" value="1"/>
</dbReference>
<keyword evidence="3" id="KW-1185">Reference proteome</keyword>
<evidence type="ECO:0000313" key="2">
    <source>
        <dbReference type="EMBL" id="KAH1045734.1"/>
    </source>
</evidence>
<name>A0A9D3UK94_9ROSI</name>
<feature type="transmembrane region" description="Helical" evidence="1">
    <location>
        <begin position="281"/>
        <end position="299"/>
    </location>
</feature>
<keyword evidence="1" id="KW-0812">Transmembrane</keyword>
<dbReference type="EMBL" id="JAIQCV010000011">
    <property type="protein sequence ID" value="KAH1045734.1"/>
    <property type="molecule type" value="Genomic_DNA"/>
</dbReference>
<keyword evidence="1" id="KW-0472">Membrane</keyword>
<gene>
    <name evidence="2" type="ORF">J1N35_036518</name>
</gene>
<dbReference type="PANTHER" id="PTHR33103">
    <property type="entry name" value="OS01G0153900 PROTEIN"/>
    <property type="match status" value="1"/>
</dbReference>
<keyword evidence="1" id="KW-1133">Transmembrane helix</keyword>
<accession>A0A9D3UK94</accession>
<protein>
    <submittedName>
        <fullName evidence="2">Uncharacterized protein</fullName>
    </submittedName>
</protein>
<comment type="caution">
    <text evidence="2">The sequence shown here is derived from an EMBL/GenBank/DDBJ whole genome shotgun (WGS) entry which is preliminary data.</text>
</comment>
<reference evidence="2 3" key="1">
    <citation type="journal article" date="2021" name="Plant Biotechnol. J.">
        <title>Multi-omics assisted identification of the key and species-specific regulatory components of drought-tolerant mechanisms in Gossypium stocksii.</title>
        <authorList>
            <person name="Yu D."/>
            <person name="Ke L."/>
            <person name="Zhang D."/>
            <person name="Wu Y."/>
            <person name="Sun Y."/>
            <person name="Mei J."/>
            <person name="Sun J."/>
            <person name="Sun Y."/>
        </authorList>
    </citation>
    <scope>NUCLEOTIDE SEQUENCE [LARGE SCALE GENOMIC DNA]</scope>
    <source>
        <strain evidence="3">cv. E1</strain>
        <tissue evidence="2">Leaf</tissue>
    </source>
</reference>